<organism evidence="1">
    <name type="scientific">Skeletonema marinoi</name>
    <dbReference type="NCBI Taxonomy" id="267567"/>
    <lineage>
        <taxon>Eukaryota</taxon>
        <taxon>Sar</taxon>
        <taxon>Stramenopiles</taxon>
        <taxon>Ochrophyta</taxon>
        <taxon>Bacillariophyta</taxon>
        <taxon>Coscinodiscophyceae</taxon>
        <taxon>Thalassiosirophycidae</taxon>
        <taxon>Thalassiosirales</taxon>
        <taxon>Skeletonemataceae</taxon>
        <taxon>Skeletonema</taxon>
        <taxon>Skeletonema marinoi-dohrnii complex</taxon>
    </lineage>
</organism>
<sequence>MDLNDIRKSLEDKKRWDVSCFTVDLYEEPGVDSSSKLPSQFDLTSWLPPDVNPFFHVGGGKKNDKRLWFAKGMKPPEIVEQLNLESCFKSGYSLMVGTTKKYKNHTHTLLTCECYRKARPTKAKKNATHSTKTQDEQKTCGVYVNIFKDDGHCQYYIRQNGGHNLHHSGHPPTAKQRRLVEKRHIPKDAIDEAEQLLCRNVDAAVIQEFIDLKHGVKLKETSIRKMRQTVLMNKFKGDGESDETTAQTLLRMFESRTSIDYVAYFGSYHEATETVRVRKECVASAFVRGDRALRFFWVVSLFLWHDDNNNNVDDGDSCVLIVILI</sequence>
<dbReference type="EMBL" id="HBGZ01022657">
    <property type="protein sequence ID" value="CAD9617500.1"/>
    <property type="molecule type" value="Transcribed_RNA"/>
</dbReference>
<name>A0A7S2PU12_9STRA</name>
<accession>A0A7S2PU12</accession>
<reference evidence="1" key="1">
    <citation type="submission" date="2021-01" db="EMBL/GenBank/DDBJ databases">
        <authorList>
            <person name="Corre E."/>
            <person name="Pelletier E."/>
            <person name="Niang G."/>
            <person name="Scheremetjew M."/>
            <person name="Finn R."/>
            <person name="Kale V."/>
            <person name="Holt S."/>
            <person name="Cochrane G."/>
            <person name="Meng A."/>
            <person name="Brown T."/>
            <person name="Cohen L."/>
        </authorList>
    </citation>
    <scope>NUCLEOTIDE SEQUENCE</scope>
    <source>
        <strain evidence="1">SM1012Den-03</strain>
    </source>
</reference>
<dbReference type="AlphaFoldDB" id="A0A7S2PU12"/>
<proteinExistence type="predicted"/>
<gene>
    <name evidence="1" type="ORF">SMAR0320_LOCUS16219</name>
</gene>
<protein>
    <submittedName>
        <fullName evidence="1">Uncharacterized protein</fullName>
    </submittedName>
</protein>
<evidence type="ECO:0000313" key="1">
    <source>
        <dbReference type="EMBL" id="CAD9617500.1"/>
    </source>
</evidence>